<evidence type="ECO:0000313" key="2">
    <source>
        <dbReference type="EMBL" id="TPP59898.1"/>
    </source>
</evidence>
<sequence>MTGLLLEAGYHRSTSVLPRTKKTRSLSQSGVLQADTLSPSTLPASVYPSRFDLAHVYYGLPESGFASQNGTKSTATSVTSPYASRLPYDTPPRCPSTGSLLDSDHQNLLIAPTD</sequence>
<feature type="compositionally biased region" description="Polar residues" evidence="1">
    <location>
        <begin position="65"/>
        <end position="82"/>
    </location>
</feature>
<dbReference type="EMBL" id="SUNJ01010114">
    <property type="protein sequence ID" value="TPP59898.1"/>
    <property type="molecule type" value="Genomic_DNA"/>
</dbReference>
<gene>
    <name evidence="2" type="ORF">FGIG_04643</name>
</gene>
<comment type="caution">
    <text evidence="2">The sequence shown here is derived from an EMBL/GenBank/DDBJ whole genome shotgun (WGS) entry which is preliminary data.</text>
</comment>
<protein>
    <submittedName>
        <fullName evidence="2">Uncharacterized protein</fullName>
    </submittedName>
</protein>
<accession>A0A504YPQ1</accession>
<name>A0A504YPQ1_FASGI</name>
<dbReference type="AlphaFoldDB" id="A0A504YPQ1"/>
<proteinExistence type="predicted"/>
<organism evidence="2 3">
    <name type="scientific">Fasciola gigantica</name>
    <name type="common">Giant liver fluke</name>
    <dbReference type="NCBI Taxonomy" id="46835"/>
    <lineage>
        <taxon>Eukaryota</taxon>
        <taxon>Metazoa</taxon>
        <taxon>Spiralia</taxon>
        <taxon>Lophotrochozoa</taxon>
        <taxon>Platyhelminthes</taxon>
        <taxon>Trematoda</taxon>
        <taxon>Digenea</taxon>
        <taxon>Plagiorchiida</taxon>
        <taxon>Echinostomata</taxon>
        <taxon>Echinostomatoidea</taxon>
        <taxon>Fasciolidae</taxon>
        <taxon>Fasciola</taxon>
    </lineage>
</organism>
<keyword evidence="3" id="KW-1185">Reference proteome</keyword>
<evidence type="ECO:0000313" key="3">
    <source>
        <dbReference type="Proteomes" id="UP000316759"/>
    </source>
</evidence>
<evidence type="ECO:0000256" key="1">
    <source>
        <dbReference type="SAM" id="MobiDB-lite"/>
    </source>
</evidence>
<feature type="region of interest" description="Disordered" evidence="1">
    <location>
        <begin position="64"/>
        <end position="114"/>
    </location>
</feature>
<reference evidence="2 3" key="1">
    <citation type="submission" date="2019-04" db="EMBL/GenBank/DDBJ databases">
        <title>Annotation for the trematode Fasciola gigantica.</title>
        <authorList>
            <person name="Choi Y.-J."/>
        </authorList>
    </citation>
    <scope>NUCLEOTIDE SEQUENCE [LARGE SCALE GENOMIC DNA]</scope>
    <source>
        <strain evidence="2">Uganda_cow_1</strain>
    </source>
</reference>
<dbReference type="Proteomes" id="UP000316759">
    <property type="component" value="Unassembled WGS sequence"/>
</dbReference>